<dbReference type="InterPro" id="IPR020449">
    <property type="entry name" value="Tscrpt_reg_AraC-type_HTH"/>
</dbReference>
<dbReference type="PROSITE" id="PS01124">
    <property type="entry name" value="HTH_ARAC_FAMILY_2"/>
    <property type="match status" value="1"/>
</dbReference>
<dbReference type="RefSeq" id="WP_221403715.1">
    <property type="nucleotide sequence ID" value="NZ_JACIFO010000007.1"/>
</dbReference>
<dbReference type="SUPFAM" id="SSF46689">
    <property type="entry name" value="Homeodomain-like"/>
    <property type="match status" value="1"/>
</dbReference>
<dbReference type="EMBL" id="JACIFO010000007">
    <property type="protein sequence ID" value="MBB4119626.1"/>
    <property type="molecule type" value="Genomic_DNA"/>
</dbReference>
<organism evidence="5 6">
    <name type="scientific">Mesonia hippocampi</name>
    <dbReference type="NCBI Taxonomy" id="1628250"/>
    <lineage>
        <taxon>Bacteria</taxon>
        <taxon>Pseudomonadati</taxon>
        <taxon>Bacteroidota</taxon>
        <taxon>Flavobacteriia</taxon>
        <taxon>Flavobacteriales</taxon>
        <taxon>Flavobacteriaceae</taxon>
        <taxon>Mesonia</taxon>
    </lineage>
</organism>
<dbReference type="PANTHER" id="PTHR43280">
    <property type="entry name" value="ARAC-FAMILY TRANSCRIPTIONAL REGULATOR"/>
    <property type="match status" value="1"/>
</dbReference>
<protein>
    <submittedName>
        <fullName evidence="5">AraC-like DNA-binding protein</fullName>
    </submittedName>
</protein>
<dbReference type="InterPro" id="IPR018060">
    <property type="entry name" value="HTH_AraC"/>
</dbReference>
<dbReference type="Proteomes" id="UP000553034">
    <property type="component" value="Unassembled WGS sequence"/>
</dbReference>
<evidence type="ECO:0000256" key="3">
    <source>
        <dbReference type="ARBA" id="ARBA00023163"/>
    </source>
</evidence>
<evidence type="ECO:0000313" key="5">
    <source>
        <dbReference type="EMBL" id="MBB4119626.1"/>
    </source>
</evidence>
<reference evidence="5 6" key="1">
    <citation type="submission" date="2020-08" db="EMBL/GenBank/DDBJ databases">
        <title>Genomic Encyclopedia of Type Strains, Phase IV (KMG-IV): sequencing the most valuable type-strain genomes for metagenomic binning, comparative biology and taxonomic classification.</title>
        <authorList>
            <person name="Goeker M."/>
        </authorList>
    </citation>
    <scope>NUCLEOTIDE SEQUENCE [LARGE SCALE GENOMIC DNA]</scope>
    <source>
        <strain evidence="5 6">DSM 29568</strain>
    </source>
</reference>
<evidence type="ECO:0000256" key="2">
    <source>
        <dbReference type="ARBA" id="ARBA00023125"/>
    </source>
</evidence>
<dbReference type="Gene3D" id="1.10.10.60">
    <property type="entry name" value="Homeodomain-like"/>
    <property type="match status" value="1"/>
</dbReference>
<keyword evidence="2 5" id="KW-0238">DNA-binding</keyword>
<keyword evidence="1" id="KW-0805">Transcription regulation</keyword>
<keyword evidence="6" id="KW-1185">Reference proteome</keyword>
<gene>
    <name evidence="5" type="ORF">GGR32_001928</name>
</gene>
<sequence>MLSILHTETKNFAENYSIPRYAIILLEDANEFSIDFVNYKNERNSILFLSPYQNLKWFGKSSQKIKLIEFHGDFYCIEYHKKEVACNGLLFNNIYSQPYILLGACKFGELEELIEKMAIENKNKITFSDSVLKSYLQLLLAICSREKALQIDDALIEQPFEKQLFKFQPLLEEHFIQQRAPSFYANVLAMSTSSFSKKVKQQFGKTPTKLIQERVVLEAKKQLHLTYKSVKEIATLLNFDDKYYFSRYFKKEVGLSPSQFRQKVGISVVAK</sequence>
<feature type="domain" description="HTH araC/xylS-type" evidence="4">
    <location>
        <begin position="165"/>
        <end position="263"/>
    </location>
</feature>
<keyword evidence="3" id="KW-0804">Transcription</keyword>
<evidence type="ECO:0000313" key="6">
    <source>
        <dbReference type="Proteomes" id="UP000553034"/>
    </source>
</evidence>
<dbReference type="Pfam" id="PF12833">
    <property type="entry name" value="HTH_18"/>
    <property type="match status" value="1"/>
</dbReference>
<dbReference type="InterPro" id="IPR009057">
    <property type="entry name" value="Homeodomain-like_sf"/>
</dbReference>
<comment type="caution">
    <text evidence="5">The sequence shown here is derived from an EMBL/GenBank/DDBJ whole genome shotgun (WGS) entry which is preliminary data.</text>
</comment>
<dbReference type="PRINTS" id="PR00032">
    <property type="entry name" value="HTHARAC"/>
</dbReference>
<dbReference type="GO" id="GO:0043565">
    <property type="term" value="F:sequence-specific DNA binding"/>
    <property type="evidence" value="ECO:0007669"/>
    <property type="project" value="InterPro"/>
</dbReference>
<dbReference type="AlphaFoldDB" id="A0A840EVS5"/>
<proteinExistence type="predicted"/>
<accession>A0A840EVS5</accession>
<dbReference type="GO" id="GO:0003700">
    <property type="term" value="F:DNA-binding transcription factor activity"/>
    <property type="evidence" value="ECO:0007669"/>
    <property type="project" value="InterPro"/>
</dbReference>
<evidence type="ECO:0000259" key="4">
    <source>
        <dbReference type="PROSITE" id="PS01124"/>
    </source>
</evidence>
<evidence type="ECO:0000256" key="1">
    <source>
        <dbReference type="ARBA" id="ARBA00023015"/>
    </source>
</evidence>
<dbReference type="PANTHER" id="PTHR43280:SF32">
    <property type="entry name" value="TRANSCRIPTIONAL REGULATORY PROTEIN"/>
    <property type="match status" value="1"/>
</dbReference>
<name>A0A840EVS5_9FLAO</name>
<dbReference type="SMART" id="SM00342">
    <property type="entry name" value="HTH_ARAC"/>
    <property type="match status" value="1"/>
</dbReference>